<feature type="compositionally biased region" description="Basic and acidic residues" evidence="1">
    <location>
        <begin position="79"/>
        <end position="89"/>
    </location>
</feature>
<keyword evidence="3" id="KW-1185">Reference proteome</keyword>
<proteinExistence type="predicted"/>
<dbReference type="STRING" id="28573.A0A0U1LI77"/>
<feature type="region of interest" description="Disordered" evidence="1">
    <location>
        <begin position="1"/>
        <end position="22"/>
    </location>
</feature>
<protein>
    <submittedName>
        <fullName evidence="2">Uncharacterized protein</fullName>
    </submittedName>
</protein>
<reference evidence="2 3" key="1">
    <citation type="submission" date="2015-04" db="EMBL/GenBank/DDBJ databases">
        <authorList>
            <person name="Syromyatnikov M.Y."/>
            <person name="Popov V.N."/>
        </authorList>
    </citation>
    <scope>NUCLEOTIDE SEQUENCE [LARGE SCALE GENOMIC DNA]</scope>
    <source>
        <strain evidence="2">WF-38-12</strain>
    </source>
</reference>
<feature type="region of interest" description="Disordered" evidence="1">
    <location>
        <begin position="54"/>
        <end position="91"/>
    </location>
</feature>
<organism evidence="2 3">
    <name type="scientific">Talaromyces islandicus</name>
    <name type="common">Penicillium islandicum</name>
    <dbReference type="NCBI Taxonomy" id="28573"/>
    <lineage>
        <taxon>Eukaryota</taxon>
        <taxon>Fungi</taxon>
        <taxon>Dikarya</taxon>
        <taxon>Ascomycota</taxon>
        <taxon>Pezizomycotina</taxon>
        <taxon>Eurotiomycetes</taxon>
        <taxon>Eurotiomycetidae</taxon>
        <taxon>Eurotiales</taxon>
        <taxon>Trichocomaceae</taxon>
        <taxon>Talaromyces</taxon>
        <taxon>Talaromyces sect. Islandici</taxon>
    </lineage>
</organism>
<dbReference type="Proteomes" id="UP000054383">
    <property type="component" value="Unassembled WGS sequence"/>
</dbReference>
<dbReference type="OrthoDB" id="5344325at2759"/>
<dbReference type="PANTHER" id="PTHR38111">
    <property type="entry name" value="ZN(2)-C6 FUNGAL-TYPE DOMAIN-CONTAINING PROTEIN-RELATED"/>
    <property type="match status" value="1"/>
</dbReference>
<dbReference type="EMBL" id="CVMT01000001">
    <property type="protein sequence ID" value="CRG82717.1"/>
    <property type="molecule type" value="Genomic_DNA"/>
</dbReference>
<gene>
    <name evidence="2" type="ORF">PISL3812_00061</name>
</gene>
<evidence type="ECO:0000313" key="2">
    <source>
        <dbReference type="EMBL" id="CRG82717.1"/>
    </source>
</evidence>
<dbReference type="InterPro" id="IPR053178">
    <property type="entry name" value="Osmoadaptation_assoc"/>
</dbReference>
<dbReference type="AlphaFoldDB" id="A0A0U1LI77"/>
<evidence type="ECO:0000313" key="3">
    <source>
        <dbReference type="Proteomes" id="UP000054383"/>
    </source>
</evidence>
<dbReference type="PANTHER" id="PTHR38111:SF2">
    <property type="entry name" value="FINGER DOMAIN PROTEIN, PUTATIVE (AFU_ORTHOLOGUE AFUA_1G01560)-RELATED"/>
    <property type="match status" value="1"/>
</dbReference>
<accession>A0A0U1LI77</accession>
<dbReference type="OMA" id="ICRSMKY"/>
<feature type="compositionally biased region" description="Polar residues" evidence="1">
    <location>
        <begin position="58"/>
        <end position="78"/>
    </location>
</feature>
<feature type="compositionally biased region" description="Polar residues" evidence="1">
    <location>
        <begin position="1"/>
        <end position="11"/>
    </location>
</feature>
<sequence length="530" mass="59254">MDESDSPQNETAPHLQPPAKKFRRTLSCLSCQKRKVKLQTKVRDLEQRLIKQAGALPTASSTPPLTESSPDGKCTTSTIDRKVPAEQKKSAPITAARRPMLKDLLASSPTPGKLLMEVFVGELINGFSPDPSSTHGRVFDLRSASERRIFSPLLSSGFSAAALIFVGQRDQHLKITAAGNSQYSKMLRLLQGAVNQPEKSKSTEVLTVVVLLTIIEAFKQTYPGAIMKHQLGGLEILRIRTPYRHRSGFERSLFVDLRMFWVSSSVNENDSSANLISQVTTAIASRKKTFLANDDWKTVPWSGDGRQKDILHSLLDIAVDIPSFLGSYDTLKFAVRHKILPQDQVLSEQQRVQAAATELDRRLELWHSLCAVEYEHGYMTETSAHSITSNDEFPRFQCCDLCTNEIFVPTSLIYPDLMLAVSMCLYRALRLVVSGSSDDGLVTVLRPSERYRIAVDICRSMSYYLHAVPGFLVSRIMFVLRVAFDTFTDGMIEKTFVQELFAYIGNKYRFLVFMNNCSESSTAVRADDAA</sequence>
<evidence type="ECO:0000256" key="1">
    <source>
        <dbReference type="SAM" id="MobiDB-lite"/>
    </source>
</evidence>
<name>A0A0U1LI77_TALIS</name>